<evidence type="ECO:0000313" key="2">
    <source>
        <dbReference type="EMBL" id="KAK1355690.1"/>
    </source>
</evidence>
<name>A0AAD8GXB2_9APIA</name>
<organism evidence="2 3">
    <name type="scientific">Heracleum sosnowskyi</name>
    <dbReference type="NCBI Taxonomy" id="360622"/>
    <lineage>
        <taxon>Eukaryota</taxon>
        <taxon>Viridiplantae</taxon>
        <taxon>Streptophyta</taxon>
        <taxon>Embryophyta</taxon>
        <taxon>Tracheophyta</taxon>
        <taxon>Spermatophyta</taxon>
        <taxon>Magnoliopsida</taxon>
        <taxon>eudicotyledons</taxon>
        <taxon>Gunneridae</taxon>
        <taxon>Pentapetalae</taxon>
        <taxon>asterids</taxon>
        <taxon>campanulids</taxon>
        <taxon>Apiales</taxon>
        <taxon>Apiaceae</taxon>
        <taxon>Apioideae</taxon>
        <taxon>apioid superclade</taxon>
        <taxon>Tordylieae</taxon>
        <taxon>Tordyliinae</taxon>
        <taxon>Heracleum</taxon>
    </lineage>
</organism>
<feature type="domain" description="Reverse transcriptase zinc-binding" evidence="1">
    <location>
        <begin position="44"/>
        <end position="122"/>
    </location>
</feature>
<dbReference type="Proteomes" id="UP001237642">
    <property type="component" value="Unassembled WGS sequence"/>
</dbReference>
<dbReference type="AlphaFoldDB" id="A0AAD8GXB2"/>
<reference evidence="2" key="1">
    <citation type="submission" date="2023-02" db="EMBL/GenBank/DDBJ databases">
        <title>Genome of toxic invasive species Heracleum sosnowskyi carries increased number of genes despite the absence of recent whole-genome duplications.</title>
        <authorList>
            <person name="Schelkunov M."/>
            <person name="Shtratnikova V."/>
            <person name="Makarenko M."/>
            <person name="Klepikova A."/>
            <person name="Omelchenko D."/>
            <person name="Novikova G."/>
            <person name="Obukhova E."/>
            <person name="Bogdanov V."/>
            <person name="Penin A."/>
            <person name="Logacheva M."/>
        </authorList>
    </citation>
    <scope>NUCLEOTIDE SEQUENCE</scope>
    <source>
        <strain evidence="2">Hsosn_3</strain>
        <tissue evidence="2">Leaf</tissue>
    </source>
</reference>
<evidence type="ECO:0000313" key="3">
    <source>
        <dbReference type="Proteomes" id="UP001237642"/>
    </source>
</evidence>
<dbReference type="Pfam" id="PF13966">
    <property type="entry name" value="zf-RVT"/>
    <property type="match status" value="1"/>
</dbReference>
<sequence length="222" mass="25934">MRLHHVQQNFLAWLENFDFPGFNLQLPDVILWNGTPLHKLKAWHIWDSIRFKMPTVPWSKYVWHKLAITRYAHHQWVLCWDRLPTLQRLASFGITVLQHCFLCVGGTESTAHLFVTCPYSSYVLRCLAEKLNLTFHATTWVDLLNEWGNSADSARNQLALLVLQVFSYHLWRERNARAHGKACFAPSKLFDGIVLDVKTKLSSSKWFLNIACIDDFSYWSSI</sequence>
<protein>
    <recommendedName>
        <fullName evidence="1">Reverse transcriptase zinc-binding domain-containing protein</fullName>
    </recommendedName>
</protein>
<proteinExistence type="predicted"/>
<comment type="caution">
    <text evidence="2">The sequence shown here is derived from an EMBL/GenBank/DDBJ whole genome shotgun (WGS) entry which is preliminary data.</text>
</comment>
<reference evidence="2" key="2">
    <citation type="submission" date="2023-05" db="EMBL/GenBank/DDBJ databases">
        <authorList>
            <person name="Schelkunov M.I."/>
        </authorList>
    </citation>
    <scope>NUCLEOTIDE SEQUENCE</scope>
    <source>
        <strain evidence="2">Hsosn_3</strain>
        <tissue evidence="2">Leaf</tissue>
    </source>
</reference>
<gene>
    <name evidence="2" type="ORF">POM88_048946</name>
</gene>
<accession>A0AAD8GXB2</accession>
<keyword evidence="3" id="KW-1185">Reference proteome</keyword>
<dbReference type="InterPro" id="IPR026960">
    <property type="entry name" value="RVT-Znf"/>
</dbReference>
<dbReference type="EMBL" id="JAUIZM010000011">
    <property type="protein sequence ID" value="KAK1355690.1"/>
    <property type="molecule type" value="Genomic_DNA"/>
</dbReference>
<evidence type="ECO:0000259" key="1">
    <source>
        <dbReference type="Pfam" id="PF13966"/>
    </source>
</evidence>